<dbReference type="Gene3D" id="1.10.443.10">
    <property type="entry name" value="Intergrase catalytic core"/>
    <property type="match status" value="1"/>
</dbReference>
<dbReference type="InterPro" id="IPR002104">
    <property type="entry name" value="Integrase_catalytic"/>
</dbReference>
<dbReference type="SUPFAM" id="SSF56349">
    <property type="entry name" value="DNA breaking-rejoining enzymes"/>
    <property type="match status" value="1"/>
</dbReference>
<evidence type="ECO:0000256" key="7">
    <source>
        <dbReference type="ARBA" id="ARBA00023125"/>
    </source>
</evidence>
<evidence type="ECO:0000256" key="3">
    <source>
        <dbReference type="ARBA" id="ARBA00022490"/>
    </source>
</evidence>
<sequence>MLDMEIREYIAYLSIERGSSPLTVSAYERDLRSYAEFLESQGVASLSRIDRDAVLAYEAELVGSGLAPATIERRVSAIKGFHRFLVREGISAKNPTDSLRLPKVPDTLPDVLSVEQVDRMLSQPFGDDAAGLRNRAILEVLYGCGLRVSELTGLDSGGLLLDEGFLRVVGKGSKERVAPIAGAAADALRNYLERGRPELAKPYAKPTSAVFLNARGGRLTRQSVHAIVARAGLSIGVENLHPHTLRHSFATHLLSGGADLRVIQEMLGHSDISTTQIYTHVDRAHIHDEYISAHPRARLKA</sequence>
<evidence type="ECO:0000313" key="14">
    <source>
        <dbReference type="Proteomes" id="UP001487305"/>
    </source>
</evidence>
<comment type="similarity">
    <text evidence="10">Belongs to the 'phage' integrase family. XerC subfamily.</text>
</comment>
<evidence type="ECO:0000313" key="13">
    <source>
        <dbReference type="EMBL" id="MEQ3363189.1"/>
    </source>
</evidence>
<proteinExistence type="inferred from homology"/>
<evidence type="ECO:0000256" key="2">
    <source>
        <dbReference type="ARBA" id="ARBA00010450"/>
    </source>
</evidence>
<dbReference type="PROSITE" id="PS51898">
    <property type="entry name" value="TYR_RECOMBINASE"/>
    <property type="match status" value="1"/>
</dbReference>
<dbReference type="PROSITE" id="PS51900">
    <property type="entry name" value="CB"/>
    <property type="match status" value="1"/>
</dbReference>
<protein>
    <recommendedName>
        <fullName evidence="10">Tyrosine recombinase XerC</fullName>
    </recommendedName>
</protein>
<evidence type="ECO:0000256" key="10">
    <source>
        <dbReference type="HAMAP-Rule" id="MF_01808"/>
    </source>
</evidence>
<dbReference type="HAMAP" id="MF_01808">
    <property type="entry name" value="Recomb_XerC_XerD"/>
    <property type="match status" value="1"/>
</dbReference>
<dbReference type="InterPro" id="IPR050090">
    <property type="entry name" value="Tyrosine_recombinase_XerCD"/>
</dbReference>
<dbReference type="SUPFAM" id="SSF47823">
    <property type="entry name" value="lambda integrase-like, N-terminal domain"/>
    <property type="match status" value="1"/>
</dbReference>
<dbReference type="InterPro" id="IPR013762">
    <property type="entry name" value="Integrase-like_cat_sf"/>
</dbReference>
<gene>
    <name evidence="13" type="primary">xerD</name>
    <name evidence="10" type="synonym">xerC</name>
    <name evidence="13" type="ORF">AAA083_09405</name>
</gene>
<feature type="active site" evidence="10">
    <location>
        <position position="243"/>
    </location>
</feature>
<dbReference type="InterPro" id="IPR011932">
    <property type="entry name" value="Recomb_XerD"/>
</dbReference>
<dbReference type="NCBIfam" id="TIGR02225">
    <property type="entry name" value="recomb_XerD"/>
    <property type="match status" value="1"/>
</dbReference>
<dbReference type="InterPro" id="IPR010998">
    <property type="entry name" value="Integrase_recombinase_N"/>
</dbReference>
<feature type="active site" evidence="10">
    <location>
        <position position="246"/>
    </location>
</feature>
<feature type="active site" evidence="10">
    <location>
        <position position="171"/>
    </location>
</feature>
<dbReference type="Proteomes" id="UP001487305">
    <property type="component" value="Unassembled WGS sequence"/>
</dbReference>
<dbReference type="NCBIfam" id="NF001399">
    <property type="entry name" value="PRK00283.1"/>
    <property type="match status" value="1"/>
</dbReference>
<dbReference type="CDD" id="cd00798">
    <property type="entry name" value="INT_XerDC_C"/>
    <property type="match status" value="1"/>
</dbReference>
<dbReference type="EMBL" id="JBBNOP010000007">
    <property type="protein sequence ID" value="MEQ3363189.1"/>
    <property type="molecule type" value="Genomic_DNA"/>
</dbReference>
<dbReference type="Gene3D" id="1.10.150.130">
    <property type="match status" value="1"/>
</dbReference>
<evidence type="ECO:0000256" key="5">
    <source>
        <dbReference type="ARBA" id="ARBA00022829"/>
    </source>
</evidence>
<feature type="active site" evidence="10">
    <location>
        <position position="269"/>
    </location>
</feature>
<dbReference type="PANTHER" id="PTHR30349">
    <property type="entry name" value="PHAGE INTEGRASE-RELATED"/>
    <property type="match status" value="1"/>
</dbReference>
<dbReference type="PANTHER" id="PTHR30349:SF81">
    <property type="entry name" value="TYROSINE RECOMBINASE XERC"/>
    <property type="match status" value="1"/>
</dbReference>
<keyword evidence="8 10" id="KW-0233">DNA recombination</keyword>
<dbReference type="Pfam" id="PF00589">
    <property type="entry name" value="Phage_integrase"/>
    <property type="match status" value="1"/>
</dbReference>
<evidence type="ECO:0000256" key="1">
    <source>
        <dbReference type="ARBA" id="ARBA00004496"/>
    </source>
</evidence>
<comment type="subunit">
    <text evidence="10">Forms a cyclic heterotetrameric complex composed of two molecules of XerC and two molecules of XerD.</text>
</comment>
<keyword evidence="14" id="KW-1185">Reference proteome</keyword>
<evidence type="ECO:0000256" key="6">
    <source>
        <dbReference type="ARBA" id="ARBA00022908"/>
    </source>
</evidence>
<dbReference type="InterPro" id="IPR044068">
    <property type="entry name" value="CB"/>
</dbReference>
<name>A0ABV1JDN5_9ACTN</name>
<keyword evidence="7 10" id="KW-0238">DNA-binding</keyword>
<comment type="function">
    <text evidence="10">Site-specific tyrosine recombinase, which acts by catalyzing the cutting and rejoining of the recombining DNA molecules. The XerC-XerD complex is essential to convert dimers of the bacterial chromosome into monomers to permit their segregation at cell division. It also contributes to the segregational stability of plasmids.</text>
</comment>
<dbReference type="Pfam" id="PF02899">
    <property type="entry name" value="Phage_int_SAM_1"/>
    <property type="match status" value="1"/>
</dbReference>
<dbReference type="RefSeq" id="WP_102374346.1">
    <property type="nucleotide sequence ID" value="NZ_JBBNOP010000007.1"/>
</dbReference>
<keyword evidence="9 10" id="KW-0131">Cell cycle</keyword>
<comment type="caution">
    <text evidence="13">The sequence shown here is derived from an EMBL/GenBank/DDBJ whole genome shotgun (WGS) entry which is preliminary data.</text>
</comment>
<evidence type="ECO:0000259" key="12">
    <source>
        <dbReference type="PROSITE" id="PS51900"/>
    </source>
</evidence>
<feature type="domain" description="Tyr recombinase" evidence="11">
    <location>
        <begin position="107"/>
        <end position="291"/>
    </location>
</feature>
<comment type="subcellular location">
    <subcellularLocation>
        <location evidence="1 10">Cytoplasm</location>
    </subcellularLocation>
</comment>
<accession>A0ABV1JDN5</accession>
<keyword evidence="3 10" id="KW-0963">Cytoplasm</keyword>
<evidence type="ECO:0000259" key="11">
    <source>
        <dbReference type="PROSITE" id="PS51898"/>
    </source>
</evidence>
<dbReference type="InterPro" id="IPR023009">
    <property type="entry name" value="Tyrosine_recombinase_XerC/XerD"/>
</dbReference>
<keyword evidence="5 10" id="KW-0159">Chromosome partition</keyword>
<feature type="domain" description="Core-binding (CB)" evidence="12">
    <location>
        <begin position="1"/>
        <end position="86"/>
    </location>
</feature>
<comment type="similarity">
    <text evidence="2">Belongs to the 'phage' integrase family. XerD subfamily.</text>
</comment>
<organism evidence="13 14">
    <name type="scientific">Raoultibacter massiliensis</name>
    <dbReference type="NCBI Taxonomy" id="1852371"/>
    <lineage>
        <taxon>Bacteria</taxon>
        <taxon>Bacillati</taxon>
        <taxon>Actinomycetota</taxon>
        <taxon>Coriobacteriia</taxon>
        <taxon>Eggerthellales</taxon>
        <taxon>Eggerthellaceae</taxon>
        <taxon>Raoultibacter</taxon>
    </lineage>
</organism>
<feature type="active site" description="O-(3'-phospho-DNA)-tyrosine intermediate" evidence="10">
    <location>
        <position position="278"/>
    </location>
</feature>
<feature type="active site" evidence="10">
    <location>
        <position position="147"/>
    </location>
</feature>
<dbReference type="InterPro" id="IPR011010">
    <property type="entry name" value="DNA_brk_join_enz"/>
</dbReference>
<evidence type="ECO:0000256" key="4">
    <source>
        <dbReference type="ARBA" id="ARBA00022618"/>
    </source>
</evidence>
<evidence type="ECO:0000256" key="9">
    <source>
        <dbReference type="ARBA" id="ARBA00023306"/>
    </source>
</evidence>
<keyword evidence="4 10" id="KW-0132">Cell division</keyword>
<reference evidence="13 14" key="1">
    <citation type="submission" date="2024-04" db="EMBL/GenBank/DDBJ databases">
        <title>Human intestinal bacterial collection.</title>
        <authorList>
            <person name="Pauvert C."/>
            <person name="Hitch T.C.A."/>
            <person name="Clavel T."/>
        </authorList>
    </citation>
    <scope>NUCLEOTIDE SEQUENCE [LARGE SCALE GENOMIC DNA]</scope>
    <source>
        <strain evidence="13 14">CLA-KB-H42</strain>
    </source>
</reference>
<dbReference type="InterPro" id="IPR004107">
    <property type="entry name" value="Integrase_SAM-like_N"/>
</dbReference>
<keyword evidence="6 10" id="KW-0229">DNA integration</keyword>
<evidence type="ECO:0000256" key="8">
    <source>
        <dbReference type="ARBA" id="ARBA00023172"/>
    </source>
</evidence>